<keyword evidence="1" id="KW-0479">Metal-binding</keyword>
<proteinExistence type="predicted"/>
<dbReference type="PANTHER" id="PTHR43279">
    <property type="entry name" value="CATECHOL-2,3-DIOXYGENASE"/>
    <property type="match status" value="1"/>
</dbReference>
<dbReference type="PROSITE" id="PS51819">
    <property type="entry name" value="VOC"/>
    <property type="match status" value="1"/>
</dbReference>
<dbReference type="InterPro" id="IPR004360">
    <property type="entry name" value="Glyas_Fos-R_dOase_dom"/>
</dbReference>
<dbReference type="Proteomes" id="UP000615593">
    <property type="component" value="Unassembled WGS sequence"/>
</dbReference>
<dbReference type="InterPro" id="IPR018146">
    <property type="entry name" value="Glyoxalase_1_CS"/>
</dbReference>
<feature type="domain" description="VOC" evidence="2">
    <location>
        <begin position="13"/>
        <end position="133"/>
    </location>
</feature>
<dbReference type="InterPro" id="IPR037523">
    <property type="entry name" value="VOC_core"/>
</dbReference>
<dbReference type="PANTHER" id="PTHR43279:SF1">
    <property type="entry name" value="CATECHOL-2,3-DIOXYGENASE"/>
    <property type="match status" value="1"/>
</dbReference>
<evidence type="ECO:0000313" key="3">
    <source>
        <dbReference type="EMBL" id="GGZ63454.1"/>
    </source>
</evidence>
<evidence type="ECO:0000256" key="1">
    <source>
        <dbReference type="ARBA" id="ARBA00022723"/>
    </source>
</evidence>
<dbReference type="EMBL" id="BMWY01000009">
    <property type="protein sequence ID" value="GGZ63454.1"/>
    <property type="molecule type" value="Genomic_DNA"/>
</dbReference>
<reference evidence="4" key="1">
    <citation type="journal article" date="2019" name="Int. J. Syst. Evol. Microbiol.">
        <title>The Global Catalogue of Microorganisms (GCM) 10K type strain sequencing project: providing services to taxonomists for standard genome sequencing and annotation.</title>
        <authorList>
            <consortium name="The Broad Institute Genomics Platform"/>
            <consortium name="The Broad Institute Genome Sequencing Center for Infectious Disease"/>
            <person name="Wu L."/>
            <person name="Ma J."/>
        </authorList>
    </citation>
    <scope>NUCLEOTIDE SEQUENCE [LARGE SCALE GENOMIC DNA]</scope>
    <source>
        <strain evidence="4">KCTC 12708</strain>
    </source>
</reference>
<protein>
    <submittedName>
        <fullName evidence="3">Glyoxalase</fullName>
    </submittedName>
</protein>
<dbReference type="SUPFAM" id="SSF54593">
    <property type="entry name" value="Glyoxalase/Bleomycin resistance protein/Dihydroxybiphenyl dioxygenase"/>
    <property type="match status" value="1"/>
</dbReference>
<dbReference type="GeneID" id="94370274"/>
<gene>
    <name evidence="3" type="ORF">GCM10008088_26100</name>
</gene>
<name>A0ABQ3C177_9FLAO</name>
<organism evidence="3 4">
    <name type="scientific">Mesonia mobilis</name>
    <dbReference type="NCBI Taxonomy" id="369791"/>
    <lineage>
        <taxon>Bacteria</taxon>
        <taxon>Pseudomonadati</taxon>
        <taxon>Bacteroidota</taxon>
        <taxon>Flavobacteriia</taxon>
        <taxon>Flavobacteriales</taxon>
        <taxon>Flavobacteriaceae</taxon>
        <taxon>Mesonia</taxon>
    </lineage>
</organism>
<evidence type="ECO:0000313" key="4">
    <source>
        <dbReference type="Proteomes" id="UP000615593"/>
    </source>
</evidence>
<evidence type="ECO:0000259" key="2">
    <source>
        <dbReference type="PROSITE" id="PS51819"/>
    </source>
</evidence>
<comment type="caution">
    <text evidence="3">The sequence shown here is derived from an EMBL/GenBank/DDBJ whole genome shotgun (WGS) entry which is preliminary data.</text>
</comment>
<dbReference type="RefSeq" id="WP_027885392.1">
    <property type="nucleotide sequence ID" value="NZ_BMWY01000009.1"/>
</dbReference>
<sequence length="164" mass="18760">MKKDSYHIPQETRIGHVHLKVSDLQKSLDFYCGLLGFKLTQMYGDQAAFVSAGGYHHHIGLNTWQSQNFPPANRDGVGLYHLAILYPTQKDLATIYKRLHLHSDLRIGASDHGVSQALYIRDPDDNGVELYWDRPKEEWPKTSEGELAMFTKPLRLKELLELAD</sequence>
<accession>A0ABQ3C177</accession>
<dbReference type="Pfam" id="PF00903">
    <property type="entry name" value="Glyoxalase"/>
    <property type="match status" value="1"/>
</dbReference>
<keyword evidence="4" id="KW-1185">Reference proteome</keyword>
<dbReference type="InterPro" id="IPR029068">
    <property type="entry name" value="Glyas_Bleomycin-R_OHBP_Dase"/>
</dbReference>
<dbReference type="PROSITE" id="PS00934">
    <property type="entry name" value="GLYOXALASE_I_1"/>
    <property type="match status" value="1"/>
</dbReference>
<dbReference type="Gene3D" id="3.10.180.10">
    <property type="entry name" value="2,3-Dihydroxybiphenyl 1,2-Dioxygenase, domain 1"/>
    <property type="match status" value="1"/>
</dbReference>